<dbReference type="PANTHER" id="PTHR43823">
    <property type="entry name" value="SPORULATION PROTEIN YKVU"/>
    <property type="match status" value="1"/>
</dbReference>
<reference evidence="11 12" key="1">
    <citation type="journal article" date="2019" name="Anaerobe">
        <title>Brachyspira catarrhinii sp. nov., an anaerobic intestinal spirochaete isolated from vervet monkeys may have been misidentified as Brachyspira aalborgi in previous studies.</title>
        <authorList>
            <person name="Phillips N.D."/>
            <person name="La T."/>
            <person name="Hampson D.J."/>
        </authorList>
    </citation>
    <scope>NUCLEOTIDE SEQUENCE [LARGE SCALE GENOMIC DNA]</scope>
    <source>
        <strain evidence="11 12">Z12</strain>
    </source>
</reference>
<keyword evidence="4" id="KW-0813">Transport</keyword>
<evidence type="ECO:0000256" key="1">
    <source>
        <dbReference type="ARBA" id="ARBA00004651"/>
    </source>
</evidence>
<feature type="transmembrane region" description="Helical" evidence="10">
    <location>
        <begin position="96"/>
        <end position="116"/>
    </location>
</feature>
<gene>
    <name evidence="11" type="ORF">EZH24_04755</name>
</gene>
<keyword evidence="12" id="KW-1185">Reference proteome</keyword>
<evidence type="ECO:0000256" key="6">
    <source>
        <dbReference type="ARBA" id="ARBA00022692"/>
    </source>
</evidence>
<dbReference type="PANTHER" id="PTHR43823:SF3">
    <property type="entry name" value="MULTIDRUG EXPORT PROTEIN MEPA"/>
    <property type="match status" value="1"/>
</dbReference>
<dbReference type="Proteomes" id="UP000310168">
    <property type="component" value="Unassembled WGS sequence"/>
</dbReference>
<feature type="transmembrane region" description="Helical" evidence="10">
    <location>
        <begin position="20"/>
        <end position="43"/>
    </location>
</feature>
<evidence type="ECO:0000256" key="10">
    <source>
        <dbReference type="SAM" id="Phobius"/>
    </source>
</evidence>
<evidence type="ECO:0000256" key="7">
    <source>
        <dbReference type="ARBA" id="ARBA00022989"/>
    </source>
</evidence>
<protein>
    <recommendedName>
        <fullName evidence="3">Multidrug export protein MepA</fullName>
    </recommendedName>
</protein>
<name>A0ABY2TRL7_9SPIR</name>
<feature type="transmembrane region" description="Helical" evidence="10">
    <location>
        <begin position="357"/>
        <end position="380"/>
    </location>
</feature>
<feature type="transmembrane region" description="Helical" evidence="10">
    <location>
        <begin position="165"/>
        <end position="185"/>
    </location>
</feature>
<dbReference type="Pfam" id="PF01554">
    <property type="entry name" value="MatE"/>
    <property type="match status" value="2"/>
</dbReference>
<evidence type="ECO:0000256" key="9">
    <source>
        <dbReference type="ARBA" id="ARBA00023251"/>
    </source>
</evidence>
<keyword evidence="6 10" id="KW-0812">Transmembrane</keyword>
<evidence type="ECO:0000256" key="8">
    <source>
        <dbReference type="ARBA" id="ARBA00023136"/>
    </source>
</evidence>
<dbReference type="InterPro" id="IPR048279">
    <property type="entry name" value="MdtK-like"/>
</dbReference>
<dbReference type="InterPro" id="IPR002528">
    <property type="entry name" value="MATE_fam"/>
</dbReference>
<feature type="transmembrane region" description="Helical" evidence="10">
    <location>
        <begin position="315"/>
        <end position="337"/>
    </location>
</feature>
<feature type="transmembrane region" description="Helical" evidence="10">
    <location>
        <begin position="136"/>
        <end position="158"/>
    </location>
</feature>
<evidence type="ECO:0000256" key="3">
    <source>
        <dbReference type="ARBA" id="ARBA00022106"/>
    </source>
</evidence>
<dbReference type="CDD" id="cd13143">
    <property type="entry name" value="MATE_MepA_like"/>
    <property type="match status" value="1"/>
</dbReference>
<evidence type="ECO:0000256" key="5">
    <source>
        <dbReference type="ARBA" id="ARBA00022475"/>
    </source>
</evidence>
<dbReference type="RefSeq" id="WP_137997976.1">
    <property type="nucleotide sequence ID" value="NZ_SJDU01000086.1"/>
</dbReference>
<feature type="transmembrane region" description="Helical" evidence="10">
    <location>
        <begin position="417"/>
        <end position="436"/>
    </location>
</feature>
<comment type="subcellular location">
    <subcellularLocation>
        <location evidence="1">Cell membrane</location>
        <topology evidence="1">Multi-pass membrane protein</topology>
    </subcellularLocation>
</comment>
<accession>A0ABY2TRL7</accession>
<feature type="transmembrane region" description="Helical" evidence="10">
    <location>
        <begin position="191"/>
        <end position="217"/>
    </location>
</feature>
<dbReference type="PIRSF" id="PIRSF006603">
    <property type="entry name" value="DinF"/>
    <property type="match status" value="1"/>
</dbReference>
<keyword evidence="5" id="KW-1003">Cell membrane</keyword>
<evidence type="ECO:0000256" key="2">
    <source>
        <dbReference type="ARBA" id="ARBA00008417"/>
    </source>
</evidence>
<keyword evidence="7 10" id="KW-1133">Transmembrane helix</keyword>
<dbReference type="InterPro" id="IPR051327">
    <property type="entry name" value="MATE_MepA_subfamily"/>
</dbReference>
<keyword evidence="9" id="KW-0046">Antibiotic resistance</keyword>
<evidence type="ECO:0000313" key="11">
    <source>
        <dbReference type="EMBL" id="TKZ35538.1"/>
    </source>
</evidence>
<dbReference type="InterPro" id="IPR045070">
    <property type="entry name" value="MATE_MepA-like"/>
</dbReference>
<evidence type="ECO:0000313" key="12">
    <source>
        <dbReference type="Proteomes" id="UP000310168"/>
    </source>
</evidence>
<sequence length="449" mass="49083">MTQIKQTRTVEEMNKSFFKYVIPAVIGTLLGGLYTIVDGYFVGNTLGDTGLAAINIVYPVGSILFAIGSMIGMGGSVIMSIHIGAGEIEKSEEAKITTLFNLIIASILVTIILFTLKNPIIHLLGARGEVFREANAYATIVILGGSFQIMSMGCMPIVRNQGKMLHATAFVSSGLITNIILDYLFMMVFHWGMAGAALATIIAEGIVGICGIYYLFIRKKSRTRVSLKKFNPKMSAKALFIGLSPFGMIMSPSLIVILNNLQCLKYGGEIAVSAYSVANYIYSSTLLFFEGVAEGCQPMISFFKGAREYKLMKRVFKKGIISALILSALFITAVFIFKNKLGLIFGASTEANNIITFALPIIAVAFLMQSIVRLGTSYLYSSGNGFYSTLMTYIDPLFISPLCILILPIFFKLNGVWFAIPTAQGILLILFLSIFFKTNNENILNKTED</sequence>
<organism evidence="11 12">
    <name type="scientific">Brachyspira catarrhinii</name>
    <dbReference type="NCBI Taxonomy" id="2528966"/>
    <lineage>
        <taxon>Bacteria</taxon>
        <taxon>Pseudomonadati</taxon>
        <taxon>Spirochaetota</taxon>
        <taxon>Spirochaetia</taxon>
        <taxon>Brachyspirales</taxon>
        <taxon>Brachyspiraceae</taxon>
        <taxon>Brachyspira</taxon>
    </lineage>
</organism>
<feature type="transmembrane region" description="Helical" evidence="10">
    <location>
        <begin position="392"/>
        <end position="411"/>
    </location>
</feature>
<feature type="transmembrane region" description="Helical" evidence="10">
    <location>
        <begin position="63"/>
        <end position="84"/>
    </location>
</feature>
<dbReference type="EMBL" id="SJDU01000086">
    <property type="protein sequence ID" value="TKZ35538.1"/>
    <property type="molecule type" value="Genomic_DNA"/>
</dbReference>
<comment type="similarity">
    <text evidence="2">Belongs to the multi antimicrobial extrusion (MATE) (TC 2.A.66.1) family. MepA subfamily.</text>
</comment>
<comment type="caution">
    <text evidence="11">The sequence shown here is derived from an EMBL/GenBank/DDBJ whole genome shotgun (WGS) entry which is preliminary data.</text>
</comment>
<feature type="transmembrane region" description="Helical" evidence="10">
    <location>
        <begin position="281"/>
        <end position="303"/>
    </location>
</feature>
<proteinExistence type="inferred from homology"/>
<feature type="transmembrane region" description="Helical" evidence="10">
    <location>
        <begin position="238"/>
        <end position="261"/>
    </location>
</feature>
<keyword evidence="8 10" id="KW-0472">Membrane</keyword>
<evidence type="ECO:0000256" key="4">
    <source>
        <dbReference type="ARBA" id="ARBA00022448"/>
    </source>
</evidence>